<dbReference type="Gene3D" id="3.90.550.10">
    <property type="entry name" value="Spore Coat Polysaccharide Biosynthesis Protein SpsA, Chain A"/>
    <property type="match status" value="1"/>
</dbReference>
<name>A0ABR6VKT2_9FIRM</name>
<reference evidence="2 3" key="1">
    <citation type="submission" date="2020-08" db="EMBL/GenBank/DDBJ databases">
        <authorList>
            <person name="Liu C."/>
            <person name="Sun Q."/>
        </authorList>
    </citation>
    <scope>NUCLEOTIDE SEQUENCE [LARGE SCALE GENOMIC DNA]</scope>
    <source>
        <strain evidence="2 3">NSJ-59</strain>
    </source>
</reference>
<proteinExistence type="predicted"/>
<evidence type="ECO:0000313" key="3">
    <source>
        <dbReference type="Proteomes" id="UP000606870"/>
    </source>
</evidence>
<dbReference type="EMBL" id="JACOGK010000048">
    <property type="protein sequence ID" value="MBC3537895.1"/>
    <property type="molecule type" value="Genomic_DNA"/>
</dbReference>
<evidence type="ECO:0000259" key="1">
    <source>
        <dbReference type="Pfam" id="PF12804"/>
    </source>
</evidence>
<dbReference type="InterPro" id="IPR029044">
    <property type="entry name" value="Nucleotide-diphossugar_trans"/>
</dbReference>
<gene>
    <name evidence="2" type="ORF">H8J70_11655</name>
</gene>
<keyword evidence="3" id="KW-1185">Reference proteome</keyword>
<dbReference type="PANTHER" id="PTHR43777">
    <property type="entry name" value="MOLYBDENUM COFACTOR CYTIDYLYLTRANSFERASE"/>
    <property type="match status" value="1"/>
</dbReference>
<evidence type="ECO:0000313" key="2">
    <source>
        <dbReference type="EMBL" id="MBC3537895.1"/>
    </source>
</evidence>
<dbReference type="InterPro" id="IPR025877">
    <property type="entry name" value="MobA-like_NTP_Trfase"/>
</dbReference>
<organism evidence="2 3">
    <name type="scientific">Megasphaera hominis</name>
    <dbReference type="NCBI Taxonomy" id="159836"/>
    <lineage>
        <taxon>Bacteria</taxon>
        <taxon>Bacillati</taxon>
        <taxon>Bacillota</taxon>
        <taxon>Negativicutes</taxon>
        <taxon>Veillonellales</taxon>
        <taxon>Veillonellaceae</taxon>
        <taxon>Megasphaera</taxon>
    </lineage>
</organism>
<accession>A0ABR6VKT2</accession>
<comment type="caution">
    <text evidence="2">The sequence shown here is derived from an EMBL/GenBank/DDBJ whole genome shotgun (WGS) entry which is preliminary data.</text>
</comment>
<dbReference type="CDD" id="cd04182">
    <property type="entry name" value="GT_2_like_f"/>
    <property type="match status" value="1"/>
</dbReference>
<dbReference type="Pfam" id="PF12804">
    <property type="entry name" value="NTP_transf_3"/>
    <property type="match status" value="1"/>
</dbReference>
<dbReference type="Proteomes" id="UP000606870">
    <property type="component" value="Unassembled WGS sequence"/>
</dbReference>
<sequence>MDIAVLYLASGLSRRFVSNKLLFPVGGRPLFQYGFCHLQQGLSYVAVPGIHWHVAVVTPYEEIARWCSARGAAVYDNPWASEGQAAAIRIGTKATAAADAWAYFVADRPRLKAATIASFLTGYVRSGRPAGAAAYDGHLGNPAIFSHLFYKELMDLRGDCGAGPVLRRHAKDCWSLPIAAQELEDIDRKEDAQRLERDWQSHMGKP</sequence>
<dbReference type="PANTHER" id="PTHR43777:SF1">
    <property type="entry name" value="MOLYBDENUM COFACTOR CYTIDYLYLTRANSFERASE"/>
    <property type="match status" value="1"/>
</dbReference>
<protein>
    <submittedName>
        <fullName evidence="2">Nucleotidyltransferase family protein</fullName>
    </submittedName>
</protein>
<dbReference type="SUPFAM" id="SSF53448">
    <property type="entry name" value="Nucleotide-diphospho-sugar transferases"/>
    <property type="match status" value="1"/>
</dbReference>
<feature type="domain" description="MobA-like NTP transferase" evidence="1">
    <location>
        <begin position="6"/>
        <end position="170"/>
    </location>
</feature>
<dbReference type="RefSeq" id="WP_186504463.1">
    <property type="nucleotide sequence ID" value="NZ_JACOGK010000048.1"/>
</dbReference>